<dbReference type="InterPro" id="IPR036894">
    <property type="entry name" value="YbaB-like_sf"/>
</dbReference>
<evidence type="ECO:0000313" key="3">
    <source>
        <dbReference type="Proteomes" id="UP001501116"/>
    </source>
</evidence>
<proteinExistence type="predicted"/>
<accession>A0ABP5BWN7</accession>
<dbReference type="Pfam" id="PF02575">
    <property type="entry name" value="YbaB_DNA_bd"/>
    <property type="match status" value="1"/>
</dbReference>
<feature type="region of interest" description="Disordered" evidence="1">
    <location>
        <begin position="95"/>
        <end position="193"/>
    </location>
</feature>
<dbReference type="SUPFAM" id="SSF82607">
    <property type="entry name" value="YbaB-like"/>
    <property type="match status" value="1"/>
</dbReference>
<organism evidence="2 3">
    <name type="scientific">Amycolatopsis minnesotensis</name>
    <dbReference type="NCBI Taxonomy" id="337894"/>
    <lineage>
        <taxon>Bacteria</taxon>
        <taxon>Bacillati</taxon>
        <taxon>Actinomycetota</taxon>
        <taxon>Actinomycetes</taxon>
        <taxon>Pseudonocardiales</taxon>
        <taxon>Pseudonocardiaceae</taxon>
        <taxon>Amycolatopsis</taxon>
    </lineage>
</organism>
<evidence type="ECO:0008006" key="4">
    <source>
        <dbReference type="Google" id="ProtNLM"/>
    </source>
</evidence>
<gene>
    <name evidence="2" type="ORF">GCM10009754_24020</name>
</gene>
<reference evidence="3" key="1">
    <citation type="journal article" date="2019" name="Int. J. Syst. Evol. Microbiol.">
        <title>The Global Catalogue of Microorganisms (GCM) 10K type strain sequencing project: providing services to taxonomists for standard genome sequencing and annotation.</title>
        <authorList>
            <consortium name="The Broad Institute Genomics Platform"/>
            <consortium name="The Broad Institute Genome Sequencing Center for Infectious Disease"/>
            <person name="Wu L."/>
            <person name="Ma J."/>
        </authorList>
    </citation>
    <scope>NUCLEOTIDE SEQUENCE [LARGE SCALE GENOMIC DNA]</scope>
    <source>
        <strain evidence="3">JCM 14545</strain>
    </source>
</reference>
<dbReference type="EMBL" id="BAAANN010000008">
    <property type="protein sequence ID" value="GAA1953891.1"/>
    <property type="molecule type" value="Genomic_DNA"/>
</dbReference>
<dbReference type="Proteomes" id="UP001501116">
    <property type="component" value="Unassembled WGS sequence"/>
</dbReference>
<feature type="compositionally biased region" description="Acidic residues" evidence="1">
    <location>
        <begin position="173"/>
        <end position="185"/>
    </location>
</feature>
<evidence type="ECO:0000313" key="2">
    <source>
        <dbReference type="EMBL" id="GAA1953891.1"/>
    </source>
</evidence>
<dbReference type="Gene3D" id="3.30.1310.10">
    <property type="entry name" value="Nucleoid-associated protein YbaB-like domain"/>
    <property type="match status" value="1"/>
</dbReference>
<dbReference type="InterPro" id="IPR004401">
    <property type="entry name" value="YbaB/EbfC"/>
</dbReference>
<sequence>MVADLSDVERMVDDWERDAVAKSQRYAEMQERVEQISITGSVAGGAVSVTVGPNGLPTDVGMTDAVLRMRPDEIAANVLRAMRKAQSQYPDRMREIVAGTVGDDDASRHIVATAEENFPPAPEEDEEPAAEAPGRQLRIETEAEDEPPAPKPPRRPEPGGAGEHGRRRRGGGDDGDDGDDGDFGEDQTFLRRD</sequence>
<name>A0ABP5BWN7_9PSEU</name>
<keyword evidence="3" id="KW-1185">Reference proteome</keyword>
<protein>
    <recommendedName>
        <fullName evidence="4">YbaB/EbfC DNA-binding family protein</fullName>
    </recommendedName>
</protein>
<evidence type="ECO:0000256" key="1">
    <source>
        <dbReference type="SAM" id="MobiDB-lite"/>
    </source>
</evidence>
<comment type="caution">
    <text evidence="2">The sequence shown here is derived from an EMBL/GenBank/DDBJ whole genome shotgun (WGS) entry which is preliminary data.</text>
</comment>